<dbReference type="AlphaFoldDB" id="A0A1U8QA12"/>
<dbReference type="Pfam" id="PF12776">
    <property type="entry name" value="Myb_DNA-bind_3"/>
    <property type="match status" value="1"/>
</dbReference>
<organism evidence="3 4">
    <name type="scientific">Nelumbo nucifera</name>
    <name type="common">Sacred lotus</name>
    <dbReference type="NCBI Taxonomy" id="4432"/>
    <lineage>
        <taxon>Eukaryota</taxon>
        <taxon>Viridiplantae</taxon>
        <taxon>Streptophyta</taxon>
        <taxon>Embryophyta</taxon>
        <taxon>Tracheophyta</taxon>
        <taxon>Spermatophyta</taxon>
        <taxon>Magnoliopsida</taxon>
        <taxon>Proteales</taxon>
        <taxon>Nelumbonaceae</taxon>
        <taxon>Nelumbo</taxon>
    </lineage>
</organism>
<dbReference type="Proteomes" id="UP000189703">
    <property type="component" value="Unplaced"/>
</dbReference>
<sequence>MKLSLIHRMDSQSIQIDDDSRQYEMTTWTDSQDKCLDLMVQQVKANNRPTSTFDTKESNLIMENFNKINNKAYKKEQFENKYHQLKNMHNNYYTLTNHTGVTVDPQAKRITANESVWDHLYSYKWVEQMRKKGCPHLEELDFIFSEMSPAGEMEFGNNKEPEHVSEAQVPWDACSSHNSPSESTANASQSYHDTSPSSVGQTRKSDSSLKKRKKTQQSSNFIYAMQTWAELNKSKLRWYNLEIEKRIKASAARQQMQSKERDTYWFPSFFKALLDTNCHRGYLMRSRFFIGSCNGPSNKKSYLGCMNLNALLSFKK</sequence>
<gene>
    <name evidence="4" type="primary">LOC109115383</name>
</gene>
<evidence type="ECO:0000256" key="1">
    <source>
        <dbReference type="SAM" id="MobiDB-lite"/>
    </source>
</evidence>
<evidence type="ECO:0000313" key="4">
    <source>
        <dbReference type="RefSeq" id="XP_019054920.1"/>
    </source>
</evidence>
<dbReference type="InParanoid" id="A0A1U8QA12"/>
<keyword evidence="3" id="KW-1185">Reference proteome</keyword>
<reference evidence="4" key="1">
    <citation type="submission" date="2025-08" db="UniProtKB">
        <authorList>
            <consortium name="RefSeq"/>
        </authorList>
    </citation>
    <scope>IDENTIFICATION</scope>
</reference>
<proteinExistence type="predicted"/>
<dbReference type="OrthoDB" id="4955136at2759"/>
<dbReference type="RefSeq" id="XP_019054920.1">
    <property type="nucleotide sequence ID" value="XM_019199375.1"/>
</dbReference>
<dbReference type="InterPro" id="IPR045026">
    <property type="entry name" value="LIMYB"/>
</dbReference>
<protein>
    <submittedName>
        <fullName evidence="4">Uncharacterized protein LOC109115383 isoform X1</fullName>
    </submittedName>
</protein>
<evidence type="ECO:0000313" key="3">
    <source>
        <dbReference type="Proteomes" id="UP000189703"/>
    </source>
</evidence>
<evidence type="ECO:0000259" key="2">
    <source>
        <dbReference type="Pfam" id="PF12776"/>
    </source>
</evidence>
<feature type="region of interest" description="Disordered" evidence="1">
    <location>
        <begin position="153"/>
        <end position="213"/>
    </location>
</feature>
<dbReference type="PANTHER" id="PTHR47584:SF14">
    <property type="entry name" value="L10-INTERACTING MYB DOMAIN-CONTAINING PROTEIN-LIKE"/>
    <property type="match status" value="1"/>
</dbReference>
<accession>A0A1U8QA12</accession>
<dbReference type="GeneID" id="109115383"/>
<dbReference type="OMA" id="RECMENI"/>
<name>A0A1U8QA12_NELNU</name>
<dbReference type="KEGG" id="nnu:109115383"/>
<feature type="domain" description="Myb/SANT-like" evidence="2">
    <location>
        <begin position="27"/>
        <end position="119"/>
    </location>
</feature>
<feature type="compositionally biased region" description="Polar residues" evidence="1">
    <location>
        <begin position="175"/>
        <end position="202"/>
    </location>
</feature>
<dbReference type="InterPro" id="IPR024752">
    <property type="entry name" value="Myb/SANT-like_dom"/>
</dbReference>
<dbReference type="PANTHER" id="PTHR47584">
    <property type="match status" value="1"/>
</dbReference>